<evidence type="ECO:0000256" key="6">
    <source>
        <dbReference type="SAM" id="Phobius"/>
    </source>
</evidence>
<keyword evidence="2" id="KW-1003">Cell membrane</keyword>
<evidence type="ECO:0000256" key="5">
    <source>
        <dbReference type="ARBA" id="ARBA00023136"/>
    </source>
</evidence>
<keyword evidence="8" id="KW-1185">Reference proteome</keyword>
<evidence type="ECO:0000313" key="8">
    <source>
        <dbReference type="Proteomes" id="UP001240447"/>
    </source>
</evidence>
<evidence type="ECO:0000256" key="1">
    <source>
        <dbReference type="ARBA" id="ARBA00004651"/>
    </source>
</evidence>
<keyword evidence="5 6" id="KW-0472">Membrane</keyword>
<dbReference type="Proteomes" id="UP001240447">
    <property type="component" value="Unassembled WGS sequence"/>
</dbReference>
<dbReference type="InterPro" id="IPR001123">
    <property type="entry name" value="LeuE-type"/>
</dbReference>
<feature type="transmembrane region" description="Helical" evidence="6">
    <location>
        <begin position="145"/>
        <end position="169"/>
    </location>
</feature>
<reference evidence="7 8" key="1">
    <citation type="submission" date="2023-07" db="EMBL/GenBank/DDBJ databases">
        <title>Sequencing the genomes of 1000 actinobacteria strains.</title>
        <authorList>
            <person name="Klenk H.-P."/>
        </authorList>
    </citation>
    <scope>NUCLEOTIDE SEQUENCE [LARGE SCALE GENOMIC DNA]</scope>
    <source>
        <strain evidence="7 8">GD13</strain>
    </source>
</reference>
<dbReference type="PANTHER" id="PTHR30086:SF20">
    <property type="entry name" value="ARGININE EXPORTER PROTEIN ARGO-RELATED"/>
    <property type="match status" value="1"/>
</dbReference>
<evidence type="ECO:0000256" key="3">
    <source>
        <dbReference type="ARBA" id="ARBA00022692"/>
    </source>
</evidence>
<dbReference type="EMBL" id="JAUSQM010000001">
    <property type="protein sequence ID" value="MDP9823890.1"/>
    <property type="molecule type" value="Genomic_DNA"/>
</dbReference>
<protein>
    <submittedName>
        <fullName evidence="7">Threonine/homoserine/homoserine lactone efflux protein</fullName>
    </submittedName>
</protein>
<evidence type="ECO:0000256" key="4">
    <source>
        <dbReference type="ARBA" id="ARBA00022989"/>
    </source>
</evidence>
<dbReference type="RefSeq" id="WP_068121881.1">
    <property type="nucleotide sequence ID" value="NZ_CCXJ01000442.1"/>
</dbReference>
<evidence type="ECO:0000313" key="7">
    <source>
        <dbReference type="EMBL" id="MDP9823890.1"/>
    </source>
</evidence>
<dbReference type="PANTHER" id="PTHR30086">
    <property type="entry name" value="ARGININE EXPORTER PROTEIN ARGO"/>
    <property type="match status" value="1"/>
</dbReference>
<feature type="transmembrane region" description="Helical" evidence="6">
    <location>
        <begin position="66"/>
        <end position="87"/>
    </location>
</feature>
<proteinExistence type="predicted"/>
<comment type="caution">
    <text evidence="7">The sequence shown here is derived from an EMBL/GenBank/DDBJ whole genome shotgun (WGS) entry which is preliminary data.</text>
</comment>
<gene>
    <name evidence="7" type="ORF">J2S59_003699</name>
</gene>
<accession>A0ABT9NV57</accession>
<name>A0ABT9NV57_9ACTN</name>
<keyword evidence="3 6" id="KW-0812">Transmembrane</keyword>
<evidence type="ECO:0000256" key="2">
    <source>
        <dbReference type="ARBA" id="ARBA00022475"/>
    </source>
</evidence>
<feature type="transmembrane region" description="Helical" evidence="6">
    <location>
        <begin position="181"/>
        <end position="205"/>
    </location>
</feature>
<keyword evidence="4 6" id="KW-1133">Transmembrane helix</keyword>
<sequence>MDGLLAGLALGAAAGVGPGPLLVLVVTVTLRSGVRAGLLTAGVPVLSDALVVVLALTLLRQVPERPLAVLGLVGAVLVVAIGVRTVLDARAATLAAGELVREPAWVTLRRAFLVNIVSPHPWVSWLTVLGPLAISYGRDSLSVGAIFVVAFYVGIVGAKAVLALLVGMGRRRMRDAGYRRALVVAGALLVGAGVAMGVEFGPVALGL</sequence>
<comment type="subcellular location">
    <subcellularLocation>
        <location evidence="1">Cell membrane</location>
        <topology evidence="1">Multi-pass membrane protein</topology>
    </subcellularLocation>
</comment>
<feature type="transmembrane region" description="Helical" evidence="6">
    <location>
        <begin position="38"/>
        <end position="59"/>
    </location>
</feature>
<dbReference type="Pfam" id="PF01810">
    <property type="entry name" value="LysE"/>
    <property type="match status" value="1"/>
</dbReference>
<organism evidence="7 8">
    <name type="scientific">Nocardioides massiliensis</name>
    <dbReference type="NCBI Taxonomy" id="1325935"/>
    <lineage>
        <taxon>Bacteria</taxon>
        <taxon>Bacillati</taxon>
        <taxon>Actinomycetota</taxon>
        <taxon>Actinomycetes</taxon>
        <taxon>Propionibacteriales</taxon>
        <taxon>Nocardioidaceae</taxon>
        <taxon>Nocardioides</taxon>
    </lineage>
</organism>